<evidence type="ECO:0000259" key="6">
    <source>
        <dbReference type="PROSITE" id="PS50002"/>
    </source>
</evidence>
<dbReference type="PANTHER" id="PTHR45653">
    <property type="entry name" value="DEDICATOR OF CYTOKINESIS"/>
    <property type="match status" value="1"/>
</dbReference>
<feature type="domain" description="SH3" evidence="6">
    <location>
        <begin position="8"/>
        <end position="69"/>
    </location>
</feature>
<dbReference type="GO" id="GO:0007264">
    <property type="term" value="P:small GTPase-mediated signal transduction"/>
    <property type="evidence" value="ECO:0007669"/>
    <property type="project" value="InterPro"/>
</dbReference>
<keyword evidence="3" id="KW-0963">Cytoplasm</keyword>
<reference evidence="8" key="1">
    <citation type="submission" date="2020-11" db="EMBL/GenBank/DDBJ databases">
        <authorList>
            <person name="Tran Van P."/>
        </authorList>
    </citation>
    <scope>NUCLEOTIDE SEQUENCE</scope>
</reference>
<name>A0A7R9LRS3_9ACAR</name>
<dbReference type="GO" id="GO:0005085">
    <property type="term" value="F:guanyl-nucleotide exchange factor activity"/>
    <property type="evidence" value="ECO:0007669"/>
    <property type="project" value="InterPro"/>
</dbReference>
<evidence type="ECO:0000313" key="9">
    <source>
        <dbReference type="Proteomes" id="UP000728032"/>
    </source>
</evidence>
<dbReference type="Pfam" id="PF23554">
    <property type="entry name" value="TPR_DOCK"/>
    <property type="match status" value="1"/>
</dbReference>
<dbReference type="Pfam" id="PF16172">
    <property type="entry name" value="DOCK_N"/>
    <property type="match status" value="1"/>
</dbReference>
<protein>
    <submittedName>
        <fullName evidence="8">Uncharacterized protein</fullName>
    </submittedName>
</protein>
<dbReference type="InterPro" id="IPR035892">
    <property type="entry name" value="C2_domain_sf"/>
</dbReference>
<evidence type="ECO:0000256" key="1">
    <source>
        <dbReference type="ARBA" id="ARBA00004496"/>
    </source>
</evidence>
<dbReference type="EMBL" id="OC917315">
    <property type="protein sequence ID" value="CAD7646729.1"/>
    <property type="molecule type" value="Genomic_DNA"/>
</dbReference>
<evidence type="ECO:0000256" key="5">
    <source>
        <dbReference type="PROSITE-ProRule" id="PRU00983"/>
    </source>
</evidence>
<dbReference type="GO" id="GO:0005737">
    <property type="term" value="C:cytoplasm"/>
    <property type="evidence" value="ECO:0007669"/>
    <property type="project" value="UniProtKB-SubCell"/>
</dbReference>
<dbReference type="InterPro" id="IPR032376">
    <property type="entry name" value="DOCK_N"/>
</dbReference>
<evidence type="ECO:0000313" key="8">
    <source>
        <dbReference type="EMBL" id="CAD7646729.1"/>
    </source>
</evidence>
<dbReference type="OrthoDB" id="18896at2759"/>
<accession>A0A7R9LRS3</accession>
<dbReference type="EMBL" id="CAJPVJ010002490">
    <property type="protein sequence ID" value="CAG2166358.1"/>
    <property type="molecule type" value="Genomic_DNA"/>
</dbReference>
<evidence type="ECO:0000256" key="2">
    <source>
        <dbReference type="ARBA" id="ARBA00022443"/>
    </source>
</evidence>
<feature type="domain" description="C2 DOCK-type" evidence="7">
    <location>
        <begin position="411"/>
        <end position="585"/>
    </location>
</feature>
<dbReference type="Gene3D" id="1.20.1270.350">
    <property type="entry name" value="Dedicator of cytokinesis N-terminal subdomain"/>
    <property type="match status" value="1"/>
</dbReference>
<dbReference type="InterPro" id="IPR027007">
    <property type="entry name" value="C2_DOCK-type_domain"/>
</dbReference>
<gene>
    <name evidence="8" type="ORF">ONB1V03_LOCUS5882</name>
</gene>
<dbReference type="CDD" id="cd11872">
    <property type="entry name" value="SH3_DOCK_AB"/>
    <property type="match status" value="1"/>
</dbReference>
<evidence type="ECO:0000259" key="7">
    <source>
        <dbReference type="PROSITE" id="PS51650"/>
    </source>
</evidence>
<comment type="similarity">
    <text evidence="5">Belongs to the DOCK family.</text>
</comment>
<dbReference type="SMART" id="SM00326">
    <property type="entry name" value="SH3"/>
    <property type="match status" value="1"/>
</dbReference>
<dbReference type="InterPro" id="IPR026791">
    <property type="entry name" value="DOCK"/>
</dbReference>
<dbReference type="InterPro" id="IPR036028">
    <property type="entry name" value="SH3-like_dom_sf"/>
</dbReference>
<organism evidence="8">
    <name type="scientific">Oppiella nova</name>
    <dbReference type="NCBI Taxonomy" id="334625"/>
    <lineage>
        <taxon>Eukaryota</taxon>
        <taxon>Metazoa</taxon>
        <taxon>Ecdysozoa</taxon>
        <taxon>Arthropoda</taxon>
        <taxon>Chelicerata</taxon>
        <taxon>Arachnida</taxon>
        <taxon>Acari</taxon>
        <taxon>Acariformes</taxon>
        <taxon>Sarcoptiformes</taxon>
        <taxon>Oribatida</taxon>
        <taxon>Brachypylina</taxon>
        <taxon>Oppioidea</taxon>
        <taxon>Oppiidae</taxon>
        <taxon>Oppiella</taxon>
    </lineage>
</organism>
<dbReference type="InterPro" id="IPR056372">
    <property type="entry name" value="TPR_DOCK"/>
</dbReference>
<dbReference type="PANTHER" id="PTHR45653:SF12">
    <property type="entry name" value="SPONGE, ISOFORM E"/>
    <property type="match status" value="1"/>
</dbReference>
<sequence>MVSHQKSNYGLVVFAIHNFKYKSRECLQLSVGELVVVLQESNGWFRGYSQRNTSKIGIFPSNYVQIKSLKSDNNCDNGSPLEDPVCLEVVSTVREWYTKWRELYLKRDYARFESIRIAMVELMEWRKQLLSTATTSDMAKTLRSQMVSKMDWGNDMLALDLVPRLPSGEPVDPELKSPLELLDIHLAAYLSGAGSSRNSSVSLTGRPHKEGMGAKKNHFLLQIRESNFNTIDDSNQIQMDFSLFDGTDYLTEKFCYKPNGKLNRVVFADLSSKTLANGTGSSGVSANGADGLQLCVQVWRFGKMFVNERSGKTAQGTGHFKRALAFNLVPIADLIRDSDVALKLYEGDMATNYDILVRKQTNKLTHSQNAFITINSKLLSDELPPNLVESPNTCVAMTKSFGDIISAGHFRNDLYLSIESAEFEKGGKTIPKNIEVSTCLVTAENGVQDRAISSGANDDRHTYYRSHVLYHQNSPKLCEHMKVDVPLDLFEAAHIRFEFRHCSSKDRERKLLGFAFLPLADALGACIADGDHELYIYKCDDIRKLDNANEYLFIPWGPKDSLSPATSGTFTRSAKECAHVRTCLVSSKLTQNSDLLSLLKWRENPDSIVEALKRVMRIPGEELVKFLEDVLDALFALFANNDGSTTTHSGLVFKVLIHIFTTLAEPRFRSYELALNVYIESQFSAALVHKGLVSCVKQCAELVAEANKREAILKCMRVLSWLIKFIIQSRILYTRATGHNEDGDSFRADMFALYGALNRVLTLESKGSTDESVTSIQEAILVSIPITFPQLISVLNVINLSKLIKAIINSVFDGNHKIICAKLLVINETVKCADIWSDDESRFELLDTVIRQLVLHIVERDALPILRHIIIELRQNGSTRDTEMLSIGALDVMVEHIIDLSEITGQNDSEYLSQFITCFISLLERMSERDYVQLFEIRSHRQRKELLCHIFAAFHATLNHFP</sequence>
<feature type="non-terminal residue" evidence="8">
    <location>
        <position position="962"/>
    </location>
</feature>
<dbReference type="SUPFAM" id="SSF50044">
    <property type="entry name" value="SH3-domain"/>
    <property type="match status" value="1"/>
</dbReference>
<dbReference type="InterPro" id="IPR001452">
    <property type="entry name" value="SH3_domain"/>
</dbReference>
<evidence type="ECO:0000256" key="3">
    <source>
        <dbReference type="ARBA" id="ARBA00022490"/>
    </source>
</evidence>
<evidence type="ECO:0000256" key="4">
    <source>
        <dbReference type="PROSITE-ProRule" id="PRU00192"/>
    </source>
</evidence>
<comment type="subcellular location">
    <subcellularLocation>
        <location evidence="1">Cytoplasm</location>
    </subcellularLocation>
</comment>
<dbReference type="Gene3D" id="2.30.30.40">
    <property type="entry name" value="SH3 Domains"/>
    <property type="match status" value="1"/>
</dbReference>
<keyword evidence="2 4" id="KW-0728">SH3 domain</keyword>
<keyword evidence="9" id="KW-1185">Reference proteome</keyword>
<dbReference type="PROSITE" id="PS51650">
    <property type="entry name" value="C2_DOCK"/>
    <property type="match status" value="1"/>
</dbReference>
<dbReference type="GO" id="GO:0005886">
    <property type="term" value="C:plasma membrane"/>
    <property type="evidence" value="ECO:0007669"/>
    <property type="project" value="TreeGrafter"/>
</dbReference>
<dbReference type="PROSITE" id="PS50002">
    <property type="entry name" value="SH3"/>
    <property type="match status" value="1"/>
</dbReference>
<dbReference type="Gene3D" id="2.60.40.150">
    <property type="entry name" value="C2 domain"/>
    <property type="match status" value="1"/>
</dbReference>
<dbReference type="Proteomes" id="UP000728032">
    <property type="component" value="Unassembled WGS sequence"/>
</dbReference>
<dbReference type="InterPro" id="IPR042455">
    <property type="entry name" value="DOCK_N_sub1"/>
</dbReference>
<dbReference type="Pfam" id="PF14429">
    <property type="entry name" value="DOCK-C2"/>
    <property type="match status" value="1"/>
</dbReference>
<dbReference type="AlphaFoldDB" id="A0A7R9LRS3"/>
<dbReference type="GO" id="GO:0031267">
    <property type="term" value="F:small GTPase binding"/>
    <property type="evidence" value="ECO:0007669"/>
    <property type="project" value="TreeGrafter"/>
</dbReference>
<dbReference type="Pfam" id="PF07653">
    <property type="entry name" value="SH3_2"/>
    <property type="match status" value="1"/>
</dbReference>
<proteinExistence type="inferred from homology"/>